<dbReference type="CTD" id="20194734"/>
<evidence type="ECO:0000313" key="5">
    <source>
        <dbReference type="EMBL" id="ESO12352.1"/>
    </source>
</evidence>
<keyword evidence="7" id="KW-1185">Reference proteome</keyword>
<dbReference type="Pfam" id="PF00017">
    <property type="entry name" value="SH2"/>
    <property type="match status" value="1"/>
</dbReference>
<evidence type="ECO:0000256" key="3">
    <source>
        <dbReference type="PROSITE-ProRule" id="PRU00191"/>
    </source>
</evidence>
<dbReference type="PANTHER" id="PTHR45734:SF10">
    <property type="entry name" value="BLISTERY, ISOFORM A"/>
    <property type="match status" value="1"/>
</dbReference>
<dbReference type="InterPro" id="IPR036860">
    <property type="entry name" value="SH2_dom_sf"/>
</dbReference>
<dbReference type="SUPFAM" id="SSF50729">
    <property type="entry name" value="PH domain-like"/>
    <property type="match status" value="1"/>
</dbReference>
<dbReference type="AlphaFoldDB" id="T1EDT2"/>
<dbReference type="KEGG" id="hro:HELRODRAFT_105290"/>
<dbReference type="Gene3D" id="3.30.505.10">
    <property type="entry name" value="SH2 domain"/>
    <property type="match status" value="1"/>
</dbReference>
<dbReference type="InterPro" id="IPR006020">
    <property type="entry name" value="PTB/PI_dom"/>
</dbReference>
<gene>
    <name evidence="6" type="primary">20194734</name>
    <name evidence="5" type="ORF">HELRODRAFT_105290</name>
</gene>
<dbReference type="PANTHER" id="PTHR45734">
    <property type="entry name" value="TENSIN"/>
    <property type="match status" value="1"/>
</dbReference>
<evidence type="ECO:0000256" key="1">
    <source>
        <dbReference type="ARBA" id="ARBA00007881"/>
    </source>
</evidence>
<dbReference type="EnsemblMetazoa" id="HelroT105290">
    <property type="protein sequence ID" value="HelroP105290"/>
    <property type="gene ID" value="HelroG105290"/>
</dbReference>
<dbReference type="SMART" id="SM00462">
    <property type="entry name" value="PTB"/>
    <property type="match status" value="1"/>
</dbReference>
<dbReference type="InterPro" id="IPR051484">
    <property type="entry name" value="Tensin_PTEN_phosphatase"/>
</dbReference>
<evidence type="ECO:0000259" key="4">
    <source>
        <dbReference type="PROSITE" id="PS50001"/>
    </source>
</evidence>
<dbReference type="CDD" id="cd01213">
    <property type="entry name" value="PTB_tensin"/>
    <property type="match status" value="1"/>
</dbReference>
<dbReference type="GeneID" id="20194734"/>
<evidence type="ECO:0000313" key="7">
    <source>
        <dbReference type="Proteomes" id="UP000015101"/>
    </source>
</evidence>
<dbReference type="STRING" id="6412.T1EDT2"/>
<dbReference type="InterPro" id="IPR013625">
    <property type="entry name" value="PTB"/>
</dbReference>
<dbReference type="HOGENOM" id="CLU_057935_0_0_1"/>
<protein>
    <recommendedName>
        <fullName evidence="4">SH2 domain-containing protein</fullName>
    </recommendedName>
</protein>
<evidence type="ECO:0000256" key="2">
    <source>
        <dbReference type="ARBA" id="ARBA00022999"/>
    </source>
</evidence>
<dbReference type="OrthoDB" id="6273691at2759"/>
<evidence type="ECO:0000313" key="6">
    <source>
        <dbReference type="EnsemblMetazoa" id="HelroP105290"/>
    </source>
</evidence>
<dbReference type="InParanoid" id="T1EDT2"/>
<keyword evidence="2 3" id="KW-0727">SH2 domain</keyword>
<proteinExistence type="inferred from homology"/>
<dbReference type="InterPro" id="IPR033929">
    <property type="entry name" value="Tensin_PTB"/>
</dbReference>
<dbReference type="PROSITE" id="PS50001">
    <property type="entry name" value="SH2"/>
    <property type="match status" value="1"/>
</dbReference>
<accession>T1EDT2</accession>
<dbReference type="InterPro" id="IPR011993">
    <property type="entry name" value="PH-like_dom_sf"/>
</dbReference>
<reference evidence="5 7" key="2">
    <citation type="journal article" date="2013" name="Nature">
        <title>Insights into bilaterian evolution from three spiralian genomes.</title>
        <authorList>
            <person name="Simakov O."/>
            <person name="Marletaz F."/>
            <person name="Cho S.J."/>
            <person name="Edsinger-Gonzales E."/>
            <person name="Havlak P."/>
            <person name="Hellsten U."/>
            <person name="Kuo D.H."/>
            <person name="Larsson T."/>
            <person name="Lv J."/>
            <person name="Arendt D."/>
            <person name="Savage R."/>
            <person name="Osoegawa K."/>
            <person name="de Jong P."/>
            <person name="Grimwood J."/>
            <person name="Chapman J.A."/>
            <person name="Shapiro H."/>
            <person name="Aerts A."/>
            <person name="Otillar R.P."/>
            <person name="Terry A.Y."/>
            <person name="Boore J.L."/>
            <person name="Grigoriev I.V."/>
            <person name="Lindberg D.R."/>
            <person name="Seaver E.C."/>
            <person name="Weisblat D.A."/>
            <person name="Putnam N.H."/>
            <person name="Rokhsar D.S."/>
        </authorList>
    </citation>
    <scope>NUCLEOTIDE SEQUENCE</scope>
</reference>
<organism evidence="6 7">
    <name type="scientific">Helobdella robusta</name>
    <name type="common">Californian leech</name>
    <dbReference type="NCBI Taxonomy" id="6412"/>
    <lineage>
        <taxon>Eukaryota</taxon>
        <taxon>Metazoa</taxon>
        <taxon>Spiralia</taxon>
        <taxon>Lophotrochozoa</taxon>
        <taxon>Annelida</taxon>
        <taxon>Clitellata</taxon>
        <taxon>Hirudinea</taxon>
        <taxon>Rhynchobdellida</taxon>
        <taxon>Glossiphoniidae</taxon>
        <taxon>Helobdella</taxon>
    </lineage>
</organism>
<comment type="similarity">
    <text evidence="1">Belongs to the PTEN phosphatase protein family.</text>
</comment>
<dbReference type="InterPro" id="IPR000980">
    <property type="entry name" value="SH2"/>
</dbReference>
<dbReference type="Gene3D" id="2.30.29.30">
    <property type="entry name" value="Pleckstrin-homology domain (PH domain)/Phosphotyrosine-binding domain (PTB)"/>
    <property type="match status" value="1"/>
</dbReference>
<dbReference type="SUPFAM" id="SSF55550">
    <property type="entry name" value="SH2 domain"/>
    <property type="match status" value="1"/>
</dbReference>
<dbReference type="Pfam" id="PF08416">
    <property type="entry name" value="PTB"/>
    <property type="match status" value="1"/>
</dbReference>
<dbReference type="Proteomes" id="UP000015101">
    <property type="component" value="Unassembled WGS sequence"/>
</dbReference>
<sequence>MLLISFIIARYFPAIQYLKDKPAGSFVIRNSATYPGAYGLTLKVSQVPDNVPLTTGKPLRYQLVRHFIIEPTAKGVQLKGSPVEPVFASLSAFVYQHTITPLSLPCQLVLPNIDGTLDVCVCSFFKSPTAFLLMLQTDCNVLYIDSLDMESLTGPDALQKALDVIFAKGSALPKTILVNIAASSQGITVTDNERRKFFRYSYPLNSITYLGLDNQEDKWKVADYDGQARACGRVFGFVAKKSVGGTDNVCHMFAELDARQNPAQTLIEFITTIMKNEGRQVTRT</sequence>
<dbReference type="EMBL" id="AMQM01000146">
    <property type="status" value="NOT_ANNOTATED_CDS"/>
    <property type="molecule type" value="Genomic_DNA"/>
</dbReference>
<reference evidence="6" key="3">
    <citation type="submission" date="2015-06" db="UniProtKB">
        <authorList>
            <consortium name="EnsemblMetazoa"/>
        </authorList>
    </citation>
    <scope>IDENTIFICATION</scope>
</reference>
<dbReference type="RefSeq" id="XP_009009072.1">
    <property type="nucleotide sequence ID" value="XM_009010824.1"/>
</dbReference>
<dbReference type="eggNOG" id="KOG1930">
    <property type="taxonomic scope" value="Eukaryota"/>
</dbReference>
<dbReference type="EMBL" id="KB095811">
    <property type="protein sequence ID" value="ESO12352.1"/>
    <property type="molecule type" value="Genomic_DNA"/>
</dbReference>
<name>T1EDT2_HELRO</name>
<dbReference type="SMART" id="SM00252">
    <property type="entry name" value="SH2"/>
    <property type="match status" value="1"/>
</dbReference>
<feature type="domain" description="SH2" evidence="4">
    <location>
        <begin position="2"/>
        <end position="112"/>
    </location>
</feature>
<dbReference type="OMA" id="RHYPAES"/>
<reference evidence="7" key="1">
    <citation type="submission" date="2012-12" db="EMBL/GenBank/DDBJ databases">
        <authorList>
            <person name="Hellsten U."/>
            <person name="Grimwood J."/>
            <person name="Chapman J.A."/>
            <person name="Shapiro H."/>
            <person name="Aerts A."/>
            <person name="Otillar R.P."/>
            <person name="Terry A.Y."/>
            <person name="Boore J.L."/>
            <person name="Simakov O."/>
            <person name="Marletaz F."/>
            <person name="Cho S.-J."/>
            <person name="Edsinger-Gonzales E."/>
            <person name="Havlak P."/>
            <person name="Kuo D.-H."/>
            <person name="Larsson T."/>
            <person name="Lv J."/>
            <person name="Arendt D."/>
            <person name="Savage R."/>
            <person name="Osoegawa K."/>
            <person name="de Jong P."/>
            <person name="Lindberg D.R."/>
            <person name="Seaver E.C."/>
            <person name="Weisblat D.A."/>
            <person name="Putnam N.H."/>
            <person name="Grigoriev I.V."/>
            <person name="Rokhsar D.S."/>
        </authorList>
    </citation>
    <scope>NUCLEOTIDE SEQUENCE</scope>
</reference>